<evidence type="ECO:0000313" key="2">
    <source>
        <dbReference type="EnsemblPlants" id="AES92358"/>
    </source>
</evidence>
<accession>G7JD20</accession>
<name>G7JD20_MEDTR</name>
<sequence length="74" mass="8907">MEFQVSLQVSMQRFLVKEKDKKKYDIFFPKIRDYSLIKILMFINLGAKCFLKFDGFSLLYFYEDVVPNLYFPAS</sequence>
<evidence type="ECO:0000313" key="1">
    <source>
        <dbReference type="EMBL" id="AES92358.1"/>
    </source>
</evidence>
<reference evidence="1 3" key="1">
    <citation type="journal article" date="2011" name="Nature">
        <title>The Medicago genome provides insight into the evolution of rhizobial symbioses.</title>
        <authorList>
            <person name="Young N.D."/>
            <person name="Debelle F."/>
            <person name="Oldroyd G.E."/>
            <person name="Geurts R."/>
            <person name="Cannon S.B."/>
            <person name="Udvardi M.K."/>
            <person name="Benedito V.A."/>
            <person name="Mayer K.F."/>
            <person name="Gouzy J."/>
            <person name="Schoof H."/>
            <person name="Van de Peer Y."/>
            <person name="Proost S."/>
            <person name="Cook D.R."/>
            <person name="Meyers B.C."/>
            <person name="Spannagl M."/>
            <person name="Cheung F."/>
            <person name="De Mita S."/>
            <person name="Krishnakumar V."/>
            <person name="Gundlach H."/>
            <person name="Zhou S."/>
            <person name="Mudge J."/>
            <person name="Bharti A.K."/>
            <person name="Murray J.D."/>
            <person name="Naoumkina M.A."/>
            <person name="Rosen B."/>
            <person name="Silverstein K.A."/>
            <person name="Tang H."/>
            <person name="Rombauts S."/>
            <person name="Zhao P.X."/>
            <person name="Zhou P."/>
            <person name="Barbe V."/>
            <person name="Bardou P."/>
            <person name="Bechner M."/>
            <person name="Bellec A."/>
            <person name="Berger A."/>
            <person name="Berges H."/>
            <person name="Bidwell S."/>
            <person name="Bisseling T."/>
            <person name="Choisne N."/>
            <person name="Couloux A."/>
            <person name="Denny R."/>
            <person name="Deshpande S."/>
            <person name="Dai X."/>
            <person name="Doyle J.J."/>
            <person name="Dudez A.M."/>
            <person name="Farmer A.D."/>
            <person name="Fouteau S."/>
            <person name="Franken C."/>
            <person name="Gibelin C."/>
            <person name="Gish J."/>
            <person name="Goldstein S."/>
            <person name="Gonzalez A.J."/>
            <person name="Green P.J."/>
            <person name="Hallab A."/>
            <person name="Hartog M."/>
            <person name="Hua A."/>
            <person name="Humphray S.J."/>
            <person name="Jeong D.H."/>
            <person name="Jing Y."/>
            <person name="Jocker A."/>
            <person name="Kenton S.M."/>
            <person name="Kim D.J."/>
            <person name="Klee K."/>
            <person name="Lai H."/>
            <person name="Lang C."/>
            <person name="Lin S."/>
            <person name="Macmil S.L."/>
            <person name="Magdelenat G."/>
            <person name="Matthews L."/>
            <person name="McCorrison J."/>
            <person name="Monaghan E.L."/>
            <person name="Mun J.H."/>
            <person name="Najar F.Z."/>
            <person name="Nicholson C."/>
            <person name="Noirot C."/>
            <person name="O'Bleness M."/>
            <person name="Paule C.R."/>
            <person name="Poulain J."/>
            <person name="Prion F."/>
            <person name="Qin B."/>
            <person name="Qu C."/>
            <person name="Retzel E.F."/>
            <person name="Riddle C."/>
            <person name="Sallet E."/>
            <person name="Samain S."/>
            <person name="Samson N."/>
            <person name="Sanders I."/>
            <person name="Saurat O."/>
            <person name="Scarpelli C."/>
            <person name="Schiex T."/>
            <person name="Segurens B."/>
            <person name="Severin A.J."/>
            <person name="Sherrier D.J."/>
            <person name="Shi R."/>
            <person name="Sims S."/>
            <person name="Singer S.R."/>
            <person name="Sinharoy S."/>
            <person name="Sterck L."/>
            <person name="Viollet A."/>
            <person name="Wang B.B."/>
            <person name="Wang K."/>
            <person name="Wang M."/>
            <person name="Wang X."/>
            <person name="Warfsmann J."/>
            <person name="Weissenbach J."/>
            <person name="White D.D."/>
            <person name="White J.D."/>
            <person name="Wiley G.B."/>
            <person name="Wincker P."/>
            <person name="Xing Y."/>
            <person name="Yang L."/>
            <person name="Yao Z."/>
            <person name="Ying F."/>
            <person name="Zhai J."/>
            <person name="Zhou L."/>
            <person name="Zuber A."/>
            <person name="Denarie J."/>
            <person name="Dixon R.A."/>
            <person name="May G.D."/>
            <person name="Schwartz D.C."/>
            <person name="Rogers J."/>
            <person name="Quetier F."/>
            <person name="Town C.D."/>
            <person name="Roe B.A."/>
        </authorList>
    </citation>
    <scope>NUCLEOTIDE SEQUENCE [LARGE SCALE GENOMIC DNA]</scope>
    <source>
        <strain evidence="1">A17</strain>
        <strain evidence="2 3">cv. Jemalong A17</strain>
    </source>
</reference>
<keyword evidence="3" id="KW-1185">Reference proteome</keyword>
<dbReference type="Proteomes" id="UP000002051">
    <property type="component" value="Chromosome 4"/>
</dbReference>
<reference evidence="1 3" key="2">
    <citation type="journal article" date="2014" name="BMC Genomics">
        <title>An improved genome release (version Mt4.0) for the model legume Medicago truncatula.</title>
        <authorList>
            <person name="Tang H."/>
            <person name="Krishnakumar V."/>
            <person name="Bidwell S."/>
            <person name="Rosen B."/>
            <person name="Chan A."/>
            <person name="Zhou S."/>
            <person name="Gentzbittel L."/>
            <person name="Childs K.L."/>
            <person name="Yandell M."/>
            <person name="Gundlach H."/>
            <person name="Mayer K.F."/>
            <person name="Schwartz D.C."/>
            <person name="Town C.D."/>
        </authorList>
    </citation>
    <scope>GENOME REANNOTATION</scope>
    <source>
        <strain evidence="2 3">cv. Jemalong A17</strain>
    </source>
</reference>
<dbReference type="AlphaFoldDB" id="G7JD20"/>
<dbReference type="EnsemblPlants" id="AES92358">
    <property type="protein sequence ID" value="AES92358"/>
    <property type="gene ID" value="MTR_4g128660"/>
</dbReference>
<dbReference type="EMBL" id="CM001220">
    <property type="protein sequence ID" value="AES92358.1"/>
    <property type="molecule type" value="Genomic_DNA"/>
</dbReference>
<organism evidence="1 3">
    <name type="scientific">Medicago truncatula</name>
    <name type="common">Barrel medic</name>
    <name type="synonym">Medicago tribuloides</name>
    <dbReference type="NCBI Taxonomy" id="3880"/>
    <lineage>
        <taxon>Eukaryota</taxon>
        <taxon>Viridiplantae</taxon>
        <taxon>Streptophyta</taxon>
        <taxon>Embryophyta</taxon>
        <taxon>Tracheophyta</taxon>
        <taxon>Spermatophyta</taxon>
        <taxon>Magnoliopsida</taxon>
        <taxon>eudicotyledons</taxon>
        <taxon>Gunneridae</taxon>
        <taxon>Pentapetalae</taxon>
        <taxon>rosids</taxon>
        <taxon>fabids</taxon>
        <taxon>Fabales</taxon>
        <taxon>Fabaceae</taxon>
        <taxon>Papilionoideae</taxon>
        <taxon>50 kb inversion clade</taxon>
        <taxon>NPAAA clade</taxon>
        <taxon>Hologalegina</taxon>
        <taxon>IRL clade</taxon>
        <taxon>Trifolieae</taxon>
        <taxon>Medicago</taxon>
    </lineage>
</organism>
<evidence type="ECO:0000313" key="3">
    <source>
        <dbReference type="Proteomes" id="UP000002051"/>
    </source>
</evidence>
<dbReference type="HOGENOM" id="CLU_2691492_0_0_1"/>
<proteinExistence type="predicted"/>
<protein>
    <submittedName>
        <fullName evidence="1 2">Uncharacterized protein</fullName>
    </submittedName>
</protein>
<dbReference type="PaxDb" id="3880-AES92358"/>
<reference evidence="2" key="3">
    <citation type="submission" date="2015-04" db="UniProtKB">
        <authorList>
            <consortium name="EnsemblPlants"/>
        </authorList>
    </citation>
    <scope>IDENTIFICATION</scope>
    <source>
        <strain evidence="2">cv. Jemalong A17</strain>
    </source>
</reference>
<gene>
    <name evidence="1" type="ordered locus">MTR_4g128660</name>
</gene>